<comment type="subcellular location">
    <subcellularLocation>
        <location evidence="1">Cell inner membrane</location>
        <topology evidence="1">Single-pass membrane protein</topology>
    </subcellularLocation>
</comment>
<dbReference type="EMBL" id="BMYZ01000003">
    <property type="protein sequence ID" value="GGY82549.1"/>
    <property type="molecule type" value="Genomic_DNA"/>
</dbReference>
<dbReference type="SUPFAM" id="SSF54523">
    <property type="entry name" value="Pili subunits"/>
    <property type="match status" value="1"/>
</dbReference>
<dbReference type="Pfam" id="PF08334">
    <property type="entry name" value="T2SSG"/>
    <property type="match status" value="1"/>
</dbReference>
<keyword evidence="13" id="KW-1185">Reference proteome</keyword>
<dbReference type="Pfam" id="PF07963">
    <property type="entry name" value="N_methyl"/>
    <property type="match status" value="1"/>
</dbReference>
<name>A0ABQ3BBD5_9GAMM</name>
<dbReference type="PRINTS" id="PR00813">
    <property type="entry name" value="BCTERIALGSPG"/>
</dbReference>
<feature type="domain" description="Type II secretion system protein GspG C-terminal" evidence="11">
    <location>
        <begin position="32"/>
        <end position="140"/>
    </location>
</feature>
<dbReference type="InterPro" id="IPR010054">
    <property type="entry name" value="Type2_sec_GspG"/>
</dbReference>
<proteinExistence type="inferred from homology"/>
<comment type="similarity">
    <text evidence="2">Belongs to the GSP G family.</text>
</comment>
<keyword evidence="6" id="KW-0997">Cell inner membrane</keyword>
<evidence type="ECO:0000256" key="2">
    <source>
        <dbReference type="ARBA" id="ARBA00009984"/>
    </source>
</evidence>
<evidence type="ECO:0000256" key="8">
    <source>
        <dbReference type="ARBA" id="ARBA00022989"/>
    </source>
</evidence>
<evidence type="ECO:0000259" key="11">
    <source>
        <dbReference type="Pfam" id="PF08334"/>
    </source>
</evidence>
<evidence type="ECO:0000256" key="1">
    <source>
        <dbReference type="ARBA" id="ARBA00004377"/>
    </source>
</evidence>
<reference evidence="13" key="1">
    <citation type="journal article" date="2019" name="Int. J. Syst. Evol. Microbiol.">
        <title>The Global Catalogue of Microorganisms (GCM) 10K type strain sequencing project: providing services to taxonomists for standard genome sequencing and annotation.</title>
        <authorList>
            <consortium name="The Broad Institute Genomics Platform"/>
            <consortium name="The Broad Institute Genome Sequencing Center for Infectious Disease"/>
            <person name="Wu L."/>
            <person name="Ma J."/>
        </authorList>
    </citation>
    <scope>NUCLEOTIDE SEQUENCE [LARGE SCALE GENOMIC DNA]</scope>
    <source>
        <strain evidence="13">KCTC 32239</strain>
    </source>
</reference>
<sequence length="143" mass="15366">MFVKKSQRGFTMIELLVVLVILGLMAGFIGPRVLGKGETAKVGTTKTQLKALKSALQTYKLDVGEYPSTQEGLQALNSSPESSKAKQNWQGPYLDGKVPQDGWGNPFQYRREAHGQEDITLISLGADGKPGGEGLDADLTLGD</sequence>
<keyword evidence="7" id="KW-0812">Transmembrane</keyword>
<keyword evidence="9" id="KW-0472">Membrane</keyword>
<dbReference type="Proteomes" id="UP000619761">
    <property type="component" value="Unassembled WGS sequence"/>
</dbReference>
<comment type="caution">
    <text evidence="12">The sequence shown here is derived from an EMBL/GenBank/DDBJ whole genome shotgun (WGS) entry which is preliminary data.</text>
</comment>
<dbReference type="InterPro" id="IPR045584">
    <property type="entry name" value="Pilin-like"/>
</dbReference>
<evidence type="ECO:0000256" key="10">
    <source>
        <dbReference type="SAM" id="MobiDB-lite"/>
    </source>
</evidence>
<feature type="compositionally biased region" description="Polar residues" evidence="10">
    <location>
        <begin position="71"/>
        <end position="90"/>
    </location>
</feature>
<dbReference type="InterPro" id="IPR013545">
    <property type="entry name" value="T2SS_protein-GspG_C"/>
</dbReference>
<keyword evidence="5" id="KW-0488">Methylation</keyword>
<evidence type="ECO:0000256" key="3">
    <source>
        <dbReference type="ARBA" id="ARBA00020042"/>
    </source>
</evidence>
<dbReference type="PANTHER" id="PTHR30093">
    <property type="entry name" value="GENERAL SECRETION PATHWAY PROTEIN G"/>
    <property type="match status" value="1"/>
</dbReference>
<keyword evidence="4" id="KW-1003">Cell membrane</keyword>
<accession>A0ABQ3BBD5</accession>
<dbReference type="InterPro" id="IPR000983">
    <property type="entry name" value="Bac_GSPG_pilin"/>
</dbReference>
<evidence type="ECO:0000256" key="4">
    <source>
        <dbReference type="ARBA" id="ARBA00022475"/>
    </source>
</evidence>
<dbReference type="RefSeq" id="WP_189419945.1">
    <property type="nucleotide sequence ID" value="NZ_BMYZ01000003.1"/>
</dbReference>
<feature type="region of interest" description="Disordered" evidence="10">
    <location>
        <begin position="71"/>
        <end position="99"/>
    </location>
</feature>
<protein>
    <recommendedName>
        <fullName evidence="3">Type II secretion system core protein G</fullName>
    </recommendedName>
</protein>
<dbReference type="Gene3D" id="3.30.700.10">
    <property type="entry name" value="Glycoprotein, Type 4 Pilin"/>
    <property type="match status" value="1"/>
</dbReference>
<gene>
    <name evidence="12" type="primary">gspG</name>
    <name evidence="12" type="ORF">GCM10011613_29210</name>
</gene>
<evidence type="ECO:0000256" key="9">
    <source>
        <dbReference type="ARBA" id="ARBA00023136"/>
    </source>
</evidence>
<evidence type="ECO:0000256" key="5">
    <source>
        <dbReference type="ARBA" id="ARBA00022481"/>
    </source>
</evidence>
<dbReference type="InterPro" id="IPR012902">
    <property type="entry name" value="N_methyl_site"/>
</dbReference>
<dbReference type="NCBIfam" id="TIGR02532">
    <property type="entry name" value="IV_pilin_GFxxxE"/>
    <property type="match status" value="1"/>
</dbReference>
<organism evidence="12 13">
    <name type="scientific">Cellvibrio zantedeschiae</name>
    <dbReference type="NCBI Taxonomy" id="1237077"/>
    <lineage>
        <taxon>Bacteria</taxon>
        <taxon>Pseudomonadati</taxon>
        <taxon>Pseudomonadota</taxon>
        <taxon>Gammaproteobacteria</taxon>
        <taxon>Cellvibrionales</taxon>
        <taxon>Cellvibrionaceae</taxon>
        <taxon>Cellvibrio</taxon>
    </lineage>
</organism>
<feature type="region of interest" description="Disordered" evidence="10">
    <location>
        <begin position="123"/>
        <end position="143"/>
    </location>
</feature>
<evidence type="ECO:0000256" key="7">
    <source>
        <dbReference type="ARBA" id="ARBA00022692"/>
    </source>
</evidence>
<evidence type="ECO:0000256" key="6">
    <source>
        <dbReference type="ARBA" id="ARBA00022519"/>
    </source>
</evidence>
<dbReference type="PANTHER" id="PTHR30093:SF44">
    <property type="entry name" value="TYPE II SECRETION SYSTEM CORE PROTEIN G"/>
    <property type="match status" value="1"/>
</dbReference>
<evidence type="ECO:0000313" key="13">
    <source>
        <dbReference type="Proteomes" id="UP000619761"/>
    </source>
</evidence>
<evidence type="ECO:0000313" key="12">
    <source>
        <dbReference type="EMBL" id="GGY82549.1"/>
    </source>
</evidence>
<keyword evidence="8" id="KW-1133">Transmembrane helix</keyword>
<dbReference type="NCBIfam" id="TIGR01710">
    <property type="entry name" value="typeII_sec_gspG"/>
    <property type="match status" value="1"/>
</dbReference>